<keyword evidence="2" id="KW-1185">Reference proteome</keyword>
<dbReference type="EMBL" id="CAJOBP010020541">
    <property type="protein sequence ID" value="CAF4596802.1"/>
    <property type="molecule type" value="Genomic_DNA"/>
</dbReference>
<reference evidence="1" key="1">
    <citation type="submission" date="2021-02" db="EMBL/GenBank/DDBJ databases">
        <authorList>
            <person name="Nowell W R."/>
        </authorList>
    </citation>
    <scope>NUCLEOTIDE SEQUENCE</scope>
</reference>
<proteinExistence type="predicted"/>
<organism evidence="1 2">
    <name type="scientific">Rotaria socialis</name>
    <dbReference type="NCBI Taxonomy" id="392032"/>
    <lineage>
        <taxon>Eukaryota</taxon>
        <taxon>Metazoa</taxon>
        <taxon>Spiralia</taxon>
        <taxon>Gnathifera</taxon>
        <taxon>Rotifera</taxon>
        <taxon>Eurotatoria</taxon>
        <taxon>Bdelloidea</taxon>
        <taxon>Philodinida</taxon>
        <taxon>Philodinidae</taxon>
        <taxon>Rotaria</taxon>
    </lineage>
</organism>
<dbReference type="AlphaFoldDB" id="A0A821BKA3"/>
<name>A0A821BKA3_9BILA</name>
<dbReference type="Proteomes" id="UP000663873">
    <property type="component" value="Unassembled WGS sequence"/>
</dbReference>
<sequence length="39" mass="4479">RGFLQLNVGLLINVMADMDKSNFFRELFDVDKVDDNGCE</sequence>
<evidence type="ECO:0000313" key="2">
    <source>
        <dbReference type="Proteomes" id="UP000663873"/>
    </source>
</evidence>
<evidence type="ECO:0000313" key="1">
    <source>
        <dbReference type="EMBL" id="CAF4596802.1"/>
    </source>
</evidence>
<feature type="non-terminal residue" evidence="1">
    <location>
        <position position="1"/>
    </location>
</feature>
<accession>A0A821BKA3</accession>
<protein>
    <submittedName>
        <fullName evidence="1">Uncharacterized protein</fullName>
    </submittedName>
</protein>
<gene>
    <name evidence="1" type="ORF">UJA718_LOCUS31115</name>
</gene>
<comment type="caution">
    <text evidence="1">The sequence shown here is derived from an EMBL/GenBank/DDBJ whole genome shotgun (WGS) entry which is preliminary data.</text>
</comment>